<reference evidence="1 2" key="1">
    <citation type="submission" date="2020-08" db="EMBL/GenBank/DDBJ databases">
        <title>Sequencing the genomes of 1000 actinobacteria strains.</title>
        <authorList>
            <person name="Klenk H.-P."/>
        </authorList>
    </citation>
    <scope>NUCLEOTIDE SEQUENCE [LARGE SCALE GENOMIC DNA]</scope>
    <source>
        <strain evidence="1 2">DSM 44598</strain>
    </source>
</reference>
<evidence type="ECO:0000313" key="1">
    <source>
        <dbReference type="EMBL" id="MBB5491508.1"/>
    </source>
</evidence>
<name>A0A840WN04_9ACTN</name>
<proteinExistence type="predicted"/>
<dbReference type="Proteomes" id="UP000579647">
    <property type="component" value="Unassembled WGS sequence"/>
</dbReference>
<protein>
    <submittedName>
        <fullName evidence="1">Uncharacterized protein</fullName>
    </submittedName>
</protein>
<dbReference type="EMBL" id="JACHDO010000001">
    <property type="protein sequence ID" value="MBB5491508.1"/>
    <property type="molecule type" value="Genomic_DNA"/>
</dbReference>
<keyword evidence="2" id="KW-1185">Reference proteome</keyword>
<accession>A0A840WN04</accession>
<comment type="caution">
    <text evidence="1">The sequence shown here is derived from an EMBL/GenBank/DDBJ whole genome shotgun (WGS) entry which is preliminary data.</text>
</comment>
<gene>
    <name evidence="1" type="ORF">HNR07_002645</name>
</gene>
<sequence length="166" mass="18411">MAVARTRSLSDIYFNEHQRPDLLAAAEHLDGLEGDDSVQRAVAAVLARRRRAQLAKRGIMIGAWKCPCFLREGRGRVHKKRHGEDHLIRRCYALGEHPRGWYRGKELVAITYEPYNGHSATGVGELAQSVATDELAVSVCACCAVHFPGMSTAVVITRAEEQHSHL</sequence>
<dbReference type="RefSeq" id="WP_184365186.1">
    <property type="nucleotide sequence ID" value="NZ_BAAAKM010000064.1"/>
</dbReference>
<evidence type="ECO:0000313" key="2">
    <source>
        <dbReference type="Proteomes" id="UP000579647"/>
    </source>
</evidence>
<dbReference type="AlphaFoldDB" id="A0A840WN04"/>
<organism evidence="1 2">
    <name type="scientific">Nocardiopsis metallicus</name>
    <dbReference type="NCBI Taxonomy" id="179819"/>
    <lineage>
        <taxon>Bacteria</taxon>
        <taxon>Bacillati</taxon>
        <taxon>Actinomycetota</taxon>
        <taxon>Actinomycetes</taxon>
        <taxon>Streptosporangiales</taxon>
        <taxon>Nocardiopsidaceae</taxon>
        <taxon>Nocardiopsis</taxon>
    </lineage>
</organism>